<comment type="subcellular location">
    <subcellularLocation>
        <location evidence="7">Endomembrane system</location>
        <topology evidence="7">Single-pass membrane protein</topology>
    </subcellularLocation>
    <subcellularLocation>
        <location evidence="1 8">Membrane</location>
        <topology evidence="1 8">Single-pass type I membrane protein</topology>
    </subcellularLocation>
</comment>
<evidence type="ECO:0000256" key="4">
    <source>
        <dbReference type="ARBA" id="ARBA00022729"/>
    </source>
</evidence>
<keyword evidence="5" id="KW-1133">Transmembrane helix</keyword>
<dbReference type="EMBL" id="HACG01045165">
    <property type="protein sequence ID" value="CEK92030.1"/>
    <property type="molecule type" value="Transcribed_RNA"/>
</dbReference>
<dbReference type="Pfam" id="PF01105">
    <property type="entry name" value="EMP24_GP25L"/>
    <property type="match status" value="1"/>
</dbReference>
<dbReference type="AlphaFoldDB" id="A0A0B7BIR0"/>
<feature type="chain" id="PRO_5002112169" description="GOLD domain-containing protein" evidence="9">
    <location>
        <begin position="29"/>
        <end position="243"/>
    </location>
</feature>
<dbReference type="InterPro" id="IPR036598">
    <property type="entry name" value="GOLD_dom_sf"/>
</dbReference>
<name>A0A0B7BIR0_9EUPU</name>
<dbReference type="GO" id="GO:0016020">
    <property type="term" value="C:membrane"/>
    <property type="evidence" value="ECO:0007669"/>
    <property type="project" value="UniProtKB-SubCell"/>
</dbReference>
<evidence type="ECO:0000256" key="1">
    <source>
        <dbReference type="ARBA" id="ARBA00004479"/>
    </source>
</evidence>
<comment type="similarity">
    <text evidence="2 8">Belongs to the EMP24/GP25L family.</text>
</comment>
<accession>A0A0B7BIR0</accession>
<feature type="signal peptide" evidence="9">
    <location>
        <begin position="1"/>
        <end position="28"/>
    </location>
</feature>
<evidence type="ECO:0000256" key="9">
    <source>
        <dbReference type="SAM" id="SignalP"/>
    </source>
</evidence>
<evidence type="ECO:0000256" key="5">
    <source>
        <dbReference type="ARBA" id="ARBA00022989"/>
    </source>
</evidence>
<evidence type="ECO:0000313" key="11">
    <source>
        <dbReference type="EMBL" id="CEK92030.1"/>
    </source>
</evidence>
<dbReference type="GO" id="GO:0012505">
    <property type="term" value="C:endomembrane system"/>
    <property type="evidence" value="ECO:0007669"/>
    <property type="project" value="UniProtKB-SubCell"/>
</dbReference>
<proteinExistence type="inferred from homology"/>
<feature type="domain" description="GOLD" evidence="10">
    <location>
        <begin position="60"/>
        <end position="154"/>
    </location>
</feature>
<dbReference type="PANTHER" id="PTHR22811">
    <property type="entry name" value="TRANSMEMBRANE EMP24 DOMAIN-CONTAINING PROTEIN"/>
    <property type="match status" value="1"/>
</dbReference>
<keyword evidence="6" id="KW-0472">Membrane</keyword>
<evidence type="ECO:0000256" key="3">
    <source>
        <dbReference type="ARBA" id="ARBA00022692"/>
    </source>
</evidence>
<gene>
    <name evidence="11" type="primary">ORF186141</name>
</gene>
<dbReference type="SUPFAM" id="SSF101576">
    <property type="entry name" value="Supernatant protein factor (SPF), C-terminal domain"/>
    <property type="match status" value="1"/>
</dbReference>
<evidence type="ECO:0000256" key="7">
    <source>
        <dbReference type="ARBA" id="ARBA00037847"/>
    </source>
</evidence>
<sequence length="243" mass="27900">MGYIFETIQTCILLELVVLFCHVVHLDCEKILGFENEEFDFDGLPGAQHEFKVYVPGGTEDCFYQPVDKGAKLHVNYEALKGEHFIDFYVRDPQWQVLEFQNYKTSGQYSLDNAEAGTYAVCIYNAFSRYTSALVYVYMVTFVMHEWIQFQQELGELNILAGNFSVSLTSVQQMVSDMQNSQAQARFNVIKDWYLVNGNNSYVNQWSLAQCILIVCASAIQVYSVRRLFRTTNVTPTTSKPRA</sequence>
<dbReference type="PROSITE" id="PS50866">
    <property type="entry name" value="GOLD"/>
    <property type="match status" value="1"/>
</dbReference>
<evidence type="ECO:0000259" key="10">
    <source>
        <dbReference type="PROSITE" id="PS50866"/>
    </source>
</evidence>
<organism evidence="11">
    <name type="scientific">Arion vulgaris</name>
    <dbReference type="NCBI Taxonomy" id="1028688"/>
    <lineage>
        <taxon>Eukaryota</taxon>
        <taxon>Metazoa</taxon>
        <taxon>Spiralia</taxon>
        <taxon>Lophotrochozoa</taxon>
        <taxon>Mollusca</taxon>
        <taxon>Gastropoda</taxon>
        <taxon>Heterobranchia</taxon>
        <taxon>Euthyneura</taxon>
        <taxon>Panpulmonata</taxon>
        <taxon>Eupulmonata</taxon>
        <taxon>Stylommatophora</taxon>
        <taxon>Helicina</taxon>
        <taxon>Arionoidea</taxon>
        <taxon>Arionidae</taxon>
        <taxon>Arion</taxon>
    </lineage>
</organism>
<protein>
    <recommendedName>
        <fullName evidence="10">GOLD domain-containing protein</fullName>
    </recommendedName>
</protein>
<reference evidence="11" key="1">
    <citation type="submission" date="2014-12" db="EMBL/GenBank/DDBJ databases">
        <title>Insight into the proteome of Arion vulgaris.</title>
        <authorList>
            <person name="Aradska J."/>
            <person name="Bulat T."/>
            <person name="Smidak R."/>
            <person name="Sarate P."/>
            <person name="Gangsoo J."/>
            <person name="Sialana F."/>
            <person name="Bilban M."/>
            <person name="Lubec G."/>
        </authorList>
    </citation>
    <scope>NUCLEOTIDE SEQUENCE</scope>
    <source>
        <tissue evidence="11">Skin</tissue>
    </source>
</reference>
<evidence type="ECO:0000256" key="6">
    <source>
        <dbReference type="ARBA" id="ARBA00023136"/>
    </source>
</evidence>
<dbReference type="InterPro" id="IPR009038">
    <property type="entry name" value="GOLD_dom"/>
</dbReference>
<keyword evidence="3 8" id="KW-0812">Transmembrane</keyword>
<keyword evidence="4 9" id="KW-0732">Signal</keyword>
<evidence type="ECO:0000256" key="8">
    <source>
        <dbReference type="RuleBase" id="RU003827"/>
    </source>
</evidence>
<dbReference type="SMART" id="SM01190">
    <property type="entry name" value="EMP24_GP25L"/>
    <property type="match status" value="1"/>
</dbReference>
<dbReference type="InterPro" id="IPR015720">
    <property type="entry name" value="Emp24-like"/>
</dbReference>
<evidence type="ECO:0000256" key="2">
    <source>
        <dbReference type="ARBA" id="ARBA00007104"/>
    </source>
</evidence>